<dbReference type="Pfam" id="PF00176">
    <property type="entry name" value="SNF2-rel_dom"/>
    <property type="match status" value="1"/>
</dbReference>
<dbReference type="PROSITE" id="PS51194">
    <property type="entry name" value="HELICASE_CTER"/>
    <property type="match status" value="1"/>
</dbReference>
<reference evidence="4 5" key="1">
    <citation type="submission" date="2019-06" db="EMBL/GenBank/DDBJ databases">
        <title>Whole genome shotgun sequence of Cellulomonas uda NBRC 3747.</title>
        <authorList>
            <person name="Hosoyama A."/>
            <person name="Uohara A."/>
            <person name="Ohji S."/>
            <person name="Ichikawa N."/>
        </authorList>
    </citation>
    <scope>NUCLEOTIDE SEQUENCE [LARGE SCALE GENOMIC DNA]</scope>
    <source>
        <strain evidence="4 5">NBRC 3747</strain>
    </source>
</reference>
<gene>
    <name evidence="4" type="ORF">CUD01_18660</name>
</gene>
<name>A0A4Y3KBV2_CELUD</name>
<dbReference type="GO" id="GO:0003824">
    <property type="term" value="F:catalytic activity"/>
    <property type="evidence" value="ECO:0007669"/>
    <property type="project" value="InterPro"/>
</dbReference>
<dbReference type="InterPro" id="IPR027417">
    <property type="entry name" value="P-loop_NTPase"/>
</dbReference>
<keyword evidence="5" id="KW-1185">Reference proteome</keyword>
<dbReference type="GO" id="GO:0006793">
    <property type="term" value="P:phosphorus metabolic process"/>
    <property type="evidence" value="ECO:0007669"/>
    <property type="project" value="UniProtKB-ARBA"/>
</dbReference>
<dbReference type="PANTHER" id="PTHR10799">
    <property type="entry name" value="SNF2/RAD54 HELICASE FAMILY"/>
    <property type="match status" value="1"/>
</dbReference>
<comment type="caution">
    <text evidence="4">The sequence shown here is derived from an EMBL/GenBank/DDBJ whole genome shotgun (WGS) entry which is preliminary data.</text>
</comment>
<evidence type="ECO:0000313" key="5">
    <source>
        <dbReference type="Proteomes" id="UP000315842"/>
    </source>
</evidence>
<evidence type="ECO:0000259" key="2">
    <source>
        <dbReference type="PROSITE" id="PS50035"/>
    </source>
</evidence>
<evidence type="ECO:0008006" key="6">
    <source>
        <dbReference type="Google" id="ProtNLM"/>
    </source>
</evidence>
<accession>A0A4Y3KBV2</accession>
<feature type="domain" description="PLD phosphodiesterase" evidence="2">
    <location>
        <begin position="157"/>
        <end position="183"/>
    </location>
</feature>
<dbReference type="AlphaFoldDB" id="A0A4Y3KBV2"/>
<evidence type="ECO:0000313" key="4">
    <source>
        <dbReference type="EMBL" id="GEA81422.1"/>
    </source>
</evidence>
<dbReference type="InterPro" id="IPR014001">
    <property type="entry name" value="Helicase_ATP-bd"/>
</dbReference>
<dbReference type="EMBL" id="BJLP01000028">
    <property type="protein sequence ID" value="GEA81422.1"/>
    <property type="molecule type" value="Genomic_DNA"/>
</dbReference>
<dbReference type="PROSITE" id="PS50035">
    <property type="entry name" value="PLD"/>
    <property type="match status" value="1"/>
</dbReference>
<dbReference type="SUPFAM" id="SSF56024">
    <property type="entry name" value="Phospholipase D/nuclease"/>
    <property type="match status" value="1"/>
</dbReference>
<feature type="domain" description="Helicase C-terminal" evidence="3">
    <location>
        <begin position="650"/>
        <end position="829"/>
    </location>
</feature>
<dbReference type="GO" id="GO:0005524">
    <property type="term" value="F:ATP binding"/>
    <property type="evidence" value="ECO:0007669"/>
    <property type="project" value="InterPro"/>
</dbReference>
<dbReference type="SMART" id="SM00487">
    <property type="entry name" value="DEXDc"/>
    <property type="match status" value="1"/>
</dbReference>
<dbReference type="Gene3D" id="3.40.50.300">
    <property type="entry name" value="P-loop containing nucleotide triphosphate hydrolases"/>
    <property type="match status" value="2"/>
</dbReference>
<protein>
    <recommendedName>
        <fullName evidence="6">Helicase</fullName>
    </recommendedName>
</protein>
<dbReference type="Gene3D" id="3.30.870.10">
    <property type="entry name" value="Endonuclease Chain A"/>
    <property type="match status" value="1"/>
</dbReference>
<dbReference type="InterPro" id="IPR001736">
    <property type="entry name" value="PLipase_D/transphosphatidylase"/>
</dbReference>
<dbReference type="CDD" id="cd09117">
    <property type="entry name" value="PLDc_Bfil_DEXD_like"/>
    <property type="match status" value="1"/>
</dbReference>
<dbReference type="InterPro" id="IPR000330">
    <property type="entry name" value="SNF2_N"/>
</dbReference>
<dbReference type="InterPro" id="IPR001650">
    <property type="entry name" value="Helicase_C-like"/>
</dbReference>
<dbReference type="Pfam" id="PF00271">
    <property type="entry name" value="Helicase_C"/>
    <property type="match status" value="1"/>
</dbReference>
<dbReference type="SUPFAM" id="SSF52540">
    <property type="entry name" value="P-loop containing nucleoside triphosphate hydrolases"/>
    <property type="match status" value="2"/>
</dbReference>
<proteinExistence type="predicted"/>
<evidence type="ECO:0000259" key="3">
    <source>
        <dbReference type="PROSITE" id="PS51194"/>
    </source>
</evidence>
<organism evidence="4 5">
    <name type="scientific">Cellulomonas uda</name>
    <dbReference type="NCBI Taxonomy" id="1714"/>
    <lineage>
        <taxon>Bacteria</taxon>
        <taxon>Bacillati</taxon>
        <taxon>Actinomycetota</taxon>
        <taxon>Actinomycetes</taxon>
        <taxon>Micrococcales</taxon>
        <taxon>Cellulomonadaceae</taxon>
        <taxon>Cellulomonas</taxon>
    </lineage>
</organism>
<sequence length="1085" mass="119771">MVRHGRGRGRPDPGMPDLFSSTPEPHLSLQLGHLTWPDPALLPVNHAGAHVRDVVWEDLVSSRAPLVLAGFASITKLIELVAAAAHRADHGSVRVLLGTEPFATERVAFGSASAAFTEDVRSYWIEQHGVSLLLSAKIVQTIEALDQGWFEVRFVPGRTRLHAKIYVGDRAATIGSSNFTEAGLSTQFEANVRYTRSSDWEGYDRARKAAENYWSVGQPWGEELRALLRDMLQFVSWQEALARACADLLEGQWAAGYLGETAGLSRLWPSQIAGISEALWVVENVGSVLVADATGSGKTRMGAHLTRAVRDRLWSTGRVRGDLTVLVCPPAVEDQWRREAVSCGLTLNTVSHGKLSRASKQGPRVEEGAVAAAQILAIDEAHNFLARGSNRSVQVRATAADHVLMFTATPINRSAQDLLSLVDQLGADNFEDATLSILDRLNRRHTEWKLTSDEQALLRSEIQRFTVRRTKGMLNELVDADPSAYLHPVTGRVCRYPEHVTRTYATGETERERRIADETRDVAAQLTGIARIGRTITLPEWLRREYTDQQWLDTRVGAARGLAAHQVRAAMRSSQAALLEHVVGTDEAVRRLGISGLAKPQPTGDMYASLMAAQEAGPPRIDLACELPAWLSDAAAWRDACEDEADRYRVLERLALDLGDRRERTKAAFVADLARRHERVLAFDHHPITLAVIKSLTPQVGAPVVVATGGARKEREEVRRIFAVDSQTRGIALCSDAMNEGINLQGGSAVVQFDMPTTLRVAEQRVGRVDRMDSPHDRIEVFWPADSPSFATRADDLLAARNEESAALLGSNLPIPSTPGTVVTPEDFVSLAAAARGQWDGLQDALEPVRALVSGPTALIPAETYEAHRDARHRVLARISPVRTRTAWTFFAVRGAASGAPRWLLLEDGRRDAVVGLDRVAGRLRELLVEDPPSASFDDRCEDLLARFLLRAEEIEVELLPRRHQRALEQMQRMTRRWAEAARRGGRTDEAERWEIVAAVARGEFEAGTVDLHQAAETWLTLVKPARLEARIERRRSPYSRLADIEPFLDREPLDLVAVERSMARLSISEPLAQRVASCILGVPA</sequence>
<evidence type="ECO:0000256" key="1">
    <source>
        <dbReference type="SAM" id="MobiDB-lite"/>
    </source>
</evidence>
<dbReference type="Proteomes" id="UP000315842">
    <property type="component" value="Unassembled WGS sequence"/>
</dbReference>
<feature type="region of interest" description="Disordered" evidence="1">
    <location>
        <begin position="1"/>
        <end position="22"/>
    </location>
</feature>